<dbReference type="RefSeq" id="WP_122192003.1">
    <property type="nucleotide sequence ID" value="NZ_RFFH01000029.1"/>
</dbReference>
<dbReference type="OrthoDB" id="8871309at2"/>
<dbReference type="GO" id="GO:0016787">
    <property type="term" value="F:hydrolase activity"/>
    <property type="evidence" value="ECO:0007669"/>
    <property type="project" value="InterPro"/>
</dbReference>
<dbReference type="Proteomes" id="UP000279275">
    <property type="component" value="Unassembled WGS sequence"/>
</dbReference>
<organism evidence="3 4">
    <name type="scientific">Nocardia stercoris</name>
    <dbReference type="NCBI Taxonomy" id="2483361"/>
    <lineage>
        <taxon>Bacteria</taxon>
        <taxon>Bacillati</taxon>
        <taxon>Actinomycetota</taxon>
        <taxon>Actinomycetes</taxon>
        <taxon>Mycobacteriales</taxon>
        <taxon>Nocardiaceae</taxon>
        <taxon>Nocardia</taxon>
    </lineage>
</organism>
<dbReference type="InterPro" id="IPR002918">
    <property type="entry name" value="Lipase_EstA/Esterase_EstB"/>
</dbReference>
<dbReference type="Pfam" id="PF01674">
    <property type="entry name" value="Lipase_2"/>
    <property type="match status" value="1"/>
</dbReference>
<evidence type="ECO:0000313" key="3">
    <source>
        <dbReference type="EMBL" id="RMI27855.1"/>
    </source>
</evidence>
<dbReference type="PANTHER" id="PTHR37574">
    <property type="entry name" value="LIPASE B"/>
    <property type="match status" value="1"/>
</dbReference>
<dbReference type="GO" id="GO:0016042">
    <property type="term" value="P:lipid catabolic process"/>
    <property type="evidence" value="ECO:0007669"/>
    <property type="project" value="InterPro"/>
</dbReference>
<feature type="region of interest" description="Disordered" evidence="1">
    <location>
        <begin position="352"/>
        <end position="377"/>
    </location>
</feature>
<keyword evidence="2" id="KW-0732">Signal</keyword>
<dbReference type="PANTHER" id="PTHR37574:SF1">
    <property type="entry name" value="LIPASE B"/>
    <property type="match status" value="1"/>
</dbReference>
<dbReference type="SUPFAM" id="SSF53474">
    <property type="entry name" value="alpha/beta-Hydrolases"/>
    <property type="match status" value="1"/>
</dbReference>
<reference evidence="3 4" key="1">
    <citation type="submission" date="2018-10" db="EMBL/GenBank/DDBJ databases">
        <title>Isolation from cow dung.</title>
        <authorList>
            <person name="Ling L."/>
        </authorList>
    </citation>
    <scope>NUCLEOTIDE SEQUENCE [LARGE SCALE GENOMIC DNA]</scope>
    <source>
        <strain evidence="3 4">NEAU-LL90</strain>
    </source>
</reference>
<gene>
    <name evidence="3" type="ORF">EBN03_32475</name>
</gene>
<feature type="signal peptide" evidence="2">
    <location>
        <begin position="1"/>
        <end position="28"/>
    </location>
</feature>
<evidence type="ECO:0000256" key="2">
    <source>
        <dbReference type="SAM" id="SignalP"/>
    </source>
</evidence>
<evidence type="ECO:0000256" key="1">
    <source>
        <dbReference type="SAM" id="MobiDB-lite"/>
    </source>
</evidence>
<dbReference type="AlphaFoldDB" id="A0A3M2KWH7"/>
<name>A0A3M2KWH7_9NOCA</name>
<feature type="compositionally biased region" description="Low complexity" evidence="1">
    <location>
        <begin position="355"/>
        <end position="377"/>
    </location>
</feature>
<proteinExistence type="predicted"/>
<sequence length="377" mass="37846">MFGNRSRLPLGAVGCVLAGALVFGVAQASPLVDSGSGADSAIGSAAGSHAADTVGTGPEQSAALAAFLYGVGHPDAAPPGADDWDCVPSPEHPEPVVLLHGSWMNAYESFAALAPLLRREGFCAFTFEYGIMSVPEGGGVGPVLPGRYAVGPIEDSAAQVGAFVDRVLAATGAGKVDVVAHSQGGTAADWYLKFLGGAGRVDHLVTFGATHHGTALDGIASLGRLLTDAGMDALGYSVPIAGPANIEQAIGSPFLRALNAPGDTVPGVDYTVVGSVWDEVTNPYSLTFLRPGPDATVSNITLQDGCPQDMSDHLTMMYSPRTLSIVLRTLDPGGHPDLVCAPNPWLIGAGGTGSAVGPADPASGAAATAEVAGLPGS</sequence>
<feature type="chain" id="PRO_5018040094" evidence="2">
    <location>
        <begin position="29"/>
        <end position="377"/>
    </location>
</feature>
<dbReference type="Gene3D" id="3.40.50.1820">
    <property type="entry name" value="alpha/beta hydrolase"/>
    <property type="match status" value="1"/>
</dbReference>
<evidence type="ECO:0000313" key="4">
    <source>
        <dbReference type="Proteomes" id="UP000279275"/>
    </source>
</evidence>
<dbReference type="EMBL" id="RFFH01000029">
    <property type="protein sequence ID" value="RMI27855.1"/>
    <property type="molecule type" value="Genomic_DNA"/>
</dbReference>
<comment type="caution">
    <text evidence="3">The sequence shown here is derived from an EMBL/GenBank/DDBJ whole genome shotgun (WGS) entry which is preliminary data.</text>
</comment>
<keyword evidence="4" id="KW-1185">Reference proteome</keyword>
<protein>
    <submittedName>
        <fullName evidence="3">Lipase</fullName>
    </submittedName>
</protein>
<accession>A0A3M2KWH7</accession>
<dbReference type="InterPro" id="IPR029058">
    <property type="entry name" value="AB_hydrolase_fold"/>
</dbReference>
<dbReference type="InterPro" id="IPR053228">
    <property type="entry name" value="Stereospecific_Lipase"/>
</dbReference>